<proteinExistence type="predicted"/>
<evidence type="ECO:0000313" key="2">
    <source>
        <dbReference type="EMBL" id="QJA82149.1"/>
    </source>
</evidence>
<protein>
    <submittedName>
        <fullName evidence="1">Uncharacterized protein</fullName>
    </submittedName>
</protein>
<dbReference type="AlphaFoldDB" id="A0A6M3IVP4"/>
<dbReference type="EMBL" id="MT141438">
    <property type="protein sequence ID" value="QJA61348.1"/>
    <property type="molecule type" value="Genomic_DNA"/>
</dbReference>
<sequence length="85" mass="9506">MGKIHNEQESYSREMGLDQVIAYTGSNAIYIGLAFPGADKASAVWQIKKLSYDGLGNMTELRYADATDDFKKVWNDRASYDYAGI</sequence>
<reference evidence="1" key="1">
    <citation type="submission" date="2020-03" db="EMBL/GenBank/DDBJ databases">
        <title>The deep terrestrial virosphere.</title>
        <authorList>
            <person name="Holmfeldt K."/>
            <person name="Nilsson E."/>
            <person name="Simone D."/>
            <person name="Lopez-Fernandez M."/>
            <person name="Wu X."/>
            <person name="de Brujin I."/>
            <person name="Lundin D."/>
            <person name="Andersson A."/>
            <person name="Bertilsson S."/>
            <person name="Dopson M."/>
        </authorList>
    </citation>
    <scope>NUCLEOTIDE SEQUENCE</scope>
    <source>
        <strain evidence="2">MM415A00442</strain>
        <strain evidence="1">MM415B00961</strain>
    </source>
</reference>
<accession>A0A6M3IVP4</accession>
<gene>
    <name evidence="2" type="ORF">MM415A00442_0032</name>
    <name evidence="1" type="ORF">MM415B00961_0022</name>
</gene>
<organism evidence="1">
    <name type="scientific">viral metagenome</name>
    <dbReference type="NCBI Taxonomy" id="1070528"/>
    <lineage>
        <taxon>unclassified sequences</taxon>
        <taxon>metagenomes</taxon>
        <taxon>organismal metagenomes</taxon>
    </lineage>
</organism>
<evidence type="ECO:0000313" key="1">
    <source>
        <dbReference type="EMBL" id="QJA61348.1"/>
    </source>
</evidence>
<name>A0A6M3IVP4_9ZZZZ</name>
<dbReference type="EMBL" id="MT142480">
    <property type="protein sequence ID" value="QJA82149.1"/>
    <property type="molecule type" value="Genomic_DNA"/>
</dbReference>